<reference evidence="2" key="1">
    <citation type="journal article" date="2020" name="mSystems">
        <title>Genome- and Community-Level Interaction Insights into Carbon Utilization and Element Cycling Functions of Hydrothermarchaeota in Hydrothermal Sediment.</title>
        <authorList>
            <person name="Zhou Z."/>
            <person name="Liu Y."/>
            <person name="Xu W."/>
            <person name="Pan J."/>
            <person name="Luo Z.H."/>
            <person name="Li M."/>
        </authorList>
    </citation>
    <scope>NUCLEOTIDE SEQUENCE [LARGE SCALE GENOMIC DNA]</scope>
    <source>
        <strain evidence="2">SpSt-503</strain>
    </source>
</reference>
<gene>
    <name evidence="2" type="primary">gltA</name>
    <name evidence="2" type="ORF">ENS59_08765</name>
</gene>
<dbReference type="Gene3D" id="1.10.1060.10">
    <property type="entry name" value="Alpha-helical ferredoxin"/>
    <property type="match status" value="1"/>
</dbReference>
<keyword evidence="2" id="KW-0560">Oxidoreductase</keyword>
<dbReference type="PANTHER" id="PTHR42783:SF3">
    <property type="entry name" value="GLUTAMATE SYNTHASE [NADPH] SMALL CHAIN-RELATED"/>
    <property type="match status" value="1"/>
</dbReference>
<dbReference type="PRINTS" id="PR00469">
    <property type="entry name" value="PNDRDTASEII"/>
</dbReference>
<comment type="caution">
    <text evidence="2">The sequence shown here is derived from an EMBL/GenBank/DDBJ whole genome shotgun (WGS) entry which is preliminary data.</text>
</comment>
<sequence length="505" mass="54335">MSGEHQAGKSREQLEQEAAAQLKVILEKKAAGGVLSPKERLGIPPQEMSAQDPIARGKTVSEVALGYSEAQARLEAERCLNCKNEPCVKGCPVQVPIPRFISFIQKGEFKAAVDAIKETNLLPAVCGRVCPQEKQCQLECTVGKSLKDVGKAVAIGRLERFVADWERENGKVTPPTVKPKTGKRVAVIGSGPAGITVAADVAREGHEVVMFEAFHKPGGVMVYGIPEFRLPKSIVQAEIDTLTKMGVKIETNFLVGRTRTLKQLLEEDHFDAAFVGVGAGLPKFLGCPGENLVGVFSANEYLTRANLMKAYDAKKAATPIYKSRIVAVVGGGNVAMDAARMALRLGAEQVHVIYRRTREEMPARAEEVEHAMEEGIVFNFLRNPTRILGNEQGRVIGMELQKFELGEPDASGRRSPVPIEGSEYVFDCDTVIVALGNESNPLLVKTTEGLVVDKKGRIVVGADQKTSLDAVYAGGDIVLGAATVILAMGEGRRAAAAINELLAKK</sequence>
<dbReference type="EMBL" id="DSVL01000269">
    <property type="protein sequence ID" value="HFH29585.1"/>
    <property type="molecule type" value="Genomic_DNA"/>
</dbReference>
<dbReference type="AlphaFoldDB" id="A0A7C3IKJ9"/>
<dbReference type="SUPFAM" id="SSF46548">
    <property type="entry name" value="alpha-helical ferredoxin"/>
    <property type="match status" value="1"/>
</dbReference>
<evidence type="ECO:0000259" key="1">
    <source>
        <dbReference type="PROSITE" id="PS51379"/>
    </source>
</evidence>
<dbReference type="InterPro" id="IPR017896">
    <property type="entry name" value="4Fe4S_Fe-S-bd"/>
</dbReference>
<feature type="domain" description="4Fe-4S ferredoxin-type" evidence="1">
    <location>
        <begin position="70"/>
        <end position="101"/>
    </location>
</feature>
<dbReference type="EC" id="1.4.1.13" evidence="2"/>
<evidence type="ECO:0000313" key="2">
    <source>
        <dbReference type="EMBL" id="HFH29585.1"/>
    </source>
</evidence>
<dbReference type="Gene3D" id="3.40.50.720">
    <property type="entry name" value="NAD(P)-binding Rossmann-like Domain"/>
    <property type="match status" value="1"/>
</dbReference>
<dbReference type="InterPro" id="IPR036188">
    <property type="entry name" value="FAD/NAD-bd_sf"/>
</dbReference>
<dbReference type="GO" id="GO:0004355">
    <property type="term" value="F:glutamate synthase (NADPH) activity"/>
    <property type="evidence" value="ECO:0007669"/>
    <property type="project" value="UniProtKB-EC"/>
</dbReference>
<dbReference type="PROSITE" id="PS51379">
    <property type="entry name" value="4FE4S_FER_2"/>
    <property type="match status" value="1"/>
</dbReference>
<dbReference type="Pfam" id="PF14691">
    <property type="entry name" value="Fer4_20"/>
    <property type="match status" value="1"/>
</dbReference>
<dbReference type="Pfam" id="PF07992">
    <property type="entry name" value="Pyr_redox_2"/>
    <property type="match status" value="1"/>
</dbReference>
<dbReference type="InterPro" id="IPR023753">
    <property type="entry name" value="FAD/NAD-binding_dom"/>
</dbReference>
<dbReference type="Gene3D" id="3.50.50.60">
    <property type="entry name" value="FAD/NAD(P)-binding domain"/>
    <property type="match status" value="1"/>
</dbReference>
<dbReference type="NCBIfam" id="TIGR01316">
    <property type="entry name" value="gltA"/>
    <property type="match status" value="1"/>
</dbReference>
<organism evidence="2">
    <name type="scientific">Gracilinema caldarium</name>
    <dbReference type="NCBI Taxonomy" id="215591"/>
    <lineage>
        <taxon>Bacteria</taxon>
        <taxon>Pseudomonadati</taxon>
        <taxon>Spirochaetota</taxon>
        <taxon>Spirochaetia</taxon>
        <taxon>Spirochaetales</taxon>
        <taxon>Breznakiellaceae</taxon>
        <taxon>Gracilinema</taxon>
    </lineage>
</organism>
<dbReference type="PANTHER" id="PTHR42783">
    <property type="entry name" value="GLUTAMATE SYNTHASE [NADPH] SMALL CHAIN"/>
    <property type="match status" value="1"/>
</dbReference>
<dbReference type="InterPro" id="IPR006004">
    <property type="entry name" value="SudA-like"/>
</dbReference>
<name>A0A7C3IKJ9_9SPIR</name>
<dbReference type="PRINTS" id="PR00368">
    <property type="entry name" value="FADPNR"/>
</dbReference>
<dbReference type="SUPFAM" id="SSF51971">
    <property type="entry name" value="Nucleotide-binding domain"/>
    <property type="match status" value="2"/>
</dbReference>
<dbReference type="InterPro" id="IPR009051">
    <property type="entry name" value="Helical_ferredxn"/>
</dbReference>
<proteinExistence type="predicted"/>
<protein>
    <submittedName>
        <fullName evidence="2">NADPH-dependent glutamate synthase</fullName>
        <ecNumber evidence="2">1.4.1.13</ecNumber>
    </submittedName>
</protein>
<dbReference type="InterPro" id="IPR028261">
    <property type="entry name" value="DPD_II"/>
</dbReference>
<accession>A0A7C3IKJ9</accession>
<dbReference type="GO" id="GO:0051536">
    <property type="term" value="F:iron-sulfur cluster binding"/>
    <property type="evidence" value="ECO:0007669"/>
    <property type="project" value="InterPro"/>
</dbReference>